<organism evidence="7 8">
    <name type="scientific">Colocasia esculenta</name>
    <name type="common">Wild taro</name>
    <name type="synonym">Arum esculentum</name>
    <dbReference type="NCBI Taxonomy" id="4460"/>
    <lineage>
        <taxon>Eukaryota</taxon>
        <taxon>Viridiplantae</taxon>
        <taxon>Streptophyta</taxon>
        <taxon>Embryophyta</taxon>
        <taxon>Tracheophyta</taxon>
        <taxon>Spermatophyta</taxon>
        <taxon>Magnoliopsida</taxon>
        <taxon>Liliopsida</taxon>
        <taxon>Araceae</taxon>
        <taxon>Aroideae</taxon>
        <taxon>Colocasieae</taxon>
        <taxon>Colocasia</taxon>
    </lineage>
</organism>
<feature type="domain" description="SKP1 component dimerisation" evidence="5">
    <location>
        <begin position="121"/>
        <end position="167"/>
    </location>
</feature>
<evidence type="ECO:0000313" key="8">
    <source>
        <dbReference type="Proteomes" id="UP000652761"/>
    </source>
</evidence>
<evidence type="ECO:0000259" key="6">
    <source>
        <dbReference type="Pfam" id="PF03931"/>
    </source>
</evidence>
<dbReference type="Pfam" id="PF03931">
    <property type="entry name" value="Skp1_POZ"/>
    <property type="match status" value="1"/>
</dbReference>
<evidence type="ECO:0000256" key="4">
    <source>
        <dbReference type="PIRNR" id="PIRNR028729"/>
    </source>
</evidence>
<dbReference type="SUPFAM" id="SSF81382">
    <property type="entry name" value="Skp1 dimerisation domain-like"/>
    <property type="match status" value="1"/>
</dbReference>
<gene>
    <name evidence="7" type="ORF">Taro_046750</name>
</gene>
<feature type="domain" description="SKP1 component POZ" evidence="6">
    <location>
        <begin position="13"/>
        <end position="69"/>
    </location>
</feature>
<comment type="similarity">
    <text evidence="2 4">Belongs to the SKP1 family.</text>
</comment>
<evidence type="ECO:0000256" key="2">
    <source>
        <dbReference type="ARBA" id="ARBA00009993"/>
    </source>
</evidence>
<dbReference type="OrthoDB" id="1903179at2759"/>
<dbReference type="SMR" id="A0A843X4J1"/>
<dbReference type="EMBL" id="NMUH01005841">
    <property type="protein sequence ID" value="MQM13821.1"/>
    <property type="molecule type" value="Genomic_DNA"/>
</dbReference>
<comment type="subunit">
    <text evidence="4">Part of a SCF (SKP1-cullin-F-box) protein ligase complex.</text>
</comment>
<dbReference type="GO" id="GO:0006511">
    <property type="term" value="P:ubiquitin-dependent protein catabolic process"/>
    <property type="evidence" value="ECO:0007669"/>
    <property type="project" value="InterPro"/>
</dbReference>
<dbReference type="GO" id="GO:0009867">
    <property type="term" value="P:jasmonic acid mediated signaling pathway"/>
    <property type="evidence" value="ECO:0007669"/>
    <property type="project" value="UniProtKB-ARBA"/>
</dbReference>
<dbReference type="SUPFAM" id="SSF54695">
    <property type="entry name" value="POZ domain"/>
    <property type="match status" value="1"/>
</dbReference>
<proteinExistence type="inferred from homology"/>
<dbReference type="PIRSF" id="PIRSF028729">
    <property type="entry name" value="E3_ubiquit_lig_SCF_Skp"/>
    <property type="match status" value="1"/>
</dbReference>
<dbReference type="CDD" id="cd18322">
    <property type="entry name" value="BTB_POZ_SKP1"/>
    <property type="match status" value="1"/>
</dbReference>
<comment type="pathway">
    <text evidence="1 4">Protein modification; protein ubiquitination.</text>
</comment>
<evidence type="ECO:0000313" key="7">
    <source>
        <dbReference type="EMBL" id="MQM13821.1"/>
    </source>
</evidence>
<dbReference type="AlphaFoldDB" id="A0A843X4J1"/>
<dbReference type="InterPro" id="IPR011333">
    <property type="entry name" value="SKP1/BTB/POZ_sf"/>
</dbReference>
<dbReference type="Pfam" id="PF01466">
    <property type="entry name" value="Skp1"/>
    <property type="match status" value="1"/>
</dbReference>
<dbReference type="InterPro" id="IPR016897">
    <property type="entry name" value="SKP1"/>
</dbReference>
<dbReference type="UniPathway" id="UPA00143"/>
<evidence type="ECO:0000259" key="5">
    <source>
        <dbReference type="Pfam" id="PF01466"/>
    </source>
</evidence>
<accession>A0A843X4J1</accession>
<dbReference type="InterPro" id="IPR016073">
    <property type="entry name" value="Skp1_comp_POZ"/>
</dbReference>
<dbReference type="InterPro" id="IPR001232">
    <property type="entry name" value="SKP1-like"/>
</dbReference>
<dbReference type="Gene3D" id="3.30.710.10">
    <property type="entry name" value="Potassium Channel Kv1.1, Chain A"/>
    <property type="match status" value="1"/>
</dbReference>
<dbReference type="SMART" id="SM00512">
    <property type="entry name" value="Skp1"/>
    <property type="match status" value="1"/>
</dbReference>
<sequence length="169" mass="18735">MAAAGGSGSKRYTLKSRDGEEFEVEDDVAVRSQTIKHLIEDNCADDTIPLANVTGKILALVVEYCRKHAQVETGGGHARSTGLEDQVLDEGLVAWDAEFVKLDQDTLFDLLLAANYLEVTELLDLTCQTVANMMKGKSAAEIRKTFHIVNDYTPEEEQEVRKEIKWAFG</sequence>
<evidence type="ECO:0000256" key="3">
    <source>
        <dbReference type="ARBA" id="ARBA00022786"/>
    </source>
</evidence>
<keyword evidence="3 4" id="KW-0833">Ubl conjugation pathway</keyword>
<name>A0A843X4J1_COLES</name>
<keyword evidence="8" id="KW-1185">Reference proteome</keyword>
<comment type="caution">
    <text evidence="7">The sequence shown here is derived from an EMBL/GenBank/DDBJ whole genome shotgun (WGS) entry which is preliminary data.</text>
</comment>
<dbReference type="FunFam" id="3.30.710.10:FF:000026">
    <property type="entry name" value="E3 ubiquitin ligase complex SCF subunit"/>
    <property type="match status" value="1"/>
</dbReference>
<evidence type="ECO:0000256" key="1">
    <source>
        <dbReference type="ARBA" id="ARBA00004906"/>
    </source>
</evidence>
<dbReference type="GO" id="GO:0016567">
    <property type="term" value="P:protein ubiquitination"/>
    <property type="evidence" value="ECO:0007669"/>
    <property type="project" value="UniProtKB-UniRule"/>
</dbReference>
<reference evidence="7" key="1">
    <citation type="submission" date="2017-07" db="EMBL/GenBank/DDBJ databases">
        <title>Taro Niue Genome Assembly and Annotation.</title>
        <authorList>
            <person name="Atibalentja N."/>
            <person name="Keating K."/>
            <person name="Fields C.J."/>
        </authorList>
    </citation>
    <scope>NUCLEOTIDE SEQUENCE</scope>
    <source>
        <strain evidence="7">Niue_2</strain>
        <tissue evidence="7">Leaf</tissue>
    </source>
</reference>
<dbReference type="InterPro" id="IPR036296">
    <property type="entry name" value="SKP1-like_dim_sf"/>
</dbReference>
<dbReference type="Proteomes" id="UP000652761">
    <property type="component" value="Unassembled WGS sequence"/>
</dbReference>
<protein>
    <recommendedName>
        <fullName evidence="4">SKP1-like protein</fullName>
    </recommendedName>
</protein>
<comment type="function">
    <text evidence="4">Involved in ubiquitination and subsequent proteasomal degradation of target proteins. Together with CUL1, RBX1 and a F-box protein, it forms a SCF E3 ubiquitin ligase complex. The functional specificity of this complex depends on the type of F-box protein. In the SCF complex, it serves as an adapter that links the F-box protein to CUL1.</text>
</comment>
<dbReference type="InterPro" id="IPR016072">
    <property type="entry name" value="Skp1_comp_dimer"/>
</dbReference>
<dbReference type="PANTHER" id="PTHR11165">
    <property type="entry name" value="SKP1"/>
    <property type="match status" value="1"/>
</dbReference>